<dbReference type="RefSeq" id="WP_204802881.1">
    <property type="nucleotide sequence ID" value="NZ_JACSNX010000003.1"/>
</dbReference>
<dbReference type="InterPro" id="IPR014825">
    <property type="entry name" value="DNA_alkylation"/>
</dbReference>
<dbReference type="Proteomes" id="UP000719500">
    <property type="component" value="Unassembled WGS sequence"/>
</dbReference>
<gene>
    <name evidence="1" type="ORF">H9X91_04315</name>
</gene>
<accession>A0ABS2FTA2</accession>
<dbReference type="Gene3D" id="1.25.10.90">
    <property type="match status" value="1"/>
</dbReference>
<organism evidence="1 2">
    <name type="scientific">Oscillibacter valericigenes</name>
    <dbReference type="NCBI Taxonomy" id="351091"/>
    <lineage>
        <taxon>Bacteria</taxon>
        <taxon>Bacillati</taxon>
        <taxon>Bacillota</taxon>
        <taxon>Clostridia</taxon>
        <taxon>Eubacteriales</taxon>
        <taxon>Oscillospiraceae</taxon>
        <taxon>Oscillibacter</taxon>
    </lineage>
</organism>
<sequence>MTDIQKLLFDRQDPAYQAFQSKLMPTVDPETVIGVRTPALRKLAKELAGTPAAEEFLRRLPHRYYEENNLHGLLISAYRDYGATVAALETFLPYVDNWATCDLLSPRAFRAHPPELPDQIRRWAEDRHPYTVRFGLGMLLSFYLDEAFRPEYLELAAGVRREEYYVRMMVAWYFATALAKQYDASLPYLEQRRLDRWIHNKTIQKAVESYRITPEQKGYLRSLRWKD</sequence>
<dbReference type="Pfam" id="PF08713">
    <property type="entry name" value="DNA_alkylation"/>
    <property type="match status" value="1"/>
</dbReference>
<dbReference type="InterPro" id="IPR016024">
    <property type="entry name" value="ARM-type_fold"/>
</dbReference>
<dbReference type="PANTHER" id="PTHR34070:SF1">
    <property type="entry name" value="DNA ALKYLATION REPAIR PROTEIN"/>
    <property type="match status" value="1"/>
</dbReference>
<dbReference type="SUPFAM" id="SSF48371">
    <property type="entry name" value="ARM repeat"/>
    <property type="match status" value="1"/>
</dbReference>
<reference evidence="1 2" key="1">
    <citation type="journal article" date="2021" name="Sci. Rep.">
        <title>The distribution of antibiotic resistance genes in chicken gut microbiota commensals.</title>
        <authorList>
            <person name="Juricova H."/>
            <person name="Matiasovicova J."/>
            <person name="Kubasova T."/>
            <person name="Cejkova D."/>
            <person name="Rychlik I."/>
        </authorList>
    </citation>
    <scope>NUCLEOTIDE SEQUENCE [LARGE SCALE GENOMIC DNA]</scope>
    <source>
        <strain evidence="1 2">An411</strain>
    </source>
</reference>
<evidence type="ECO:0000313" key="1">
    <source>
        <dbReference type="EMBL" id="MBM6850663.1"/>
    </source>
</evidence>
<name>A0ABS2FTA2_9FIRM</name>
<proteinExistence type="predicted"/>
<evidence type="ECO:0000313" key="2">
    <source>
        <dbReference type="Proteomes" id="UP000719500"/>
    </source>
</evidence>
<dbReference type="EMBL" id="JACSNX010000003">
    <property type="protein sequence ID" value="MBM6850663.1"/>
    <property type="molecule type" value="Genomic_DNA"/>
</dbReference>
<dbReference type="PANTHER" id="PTHR34070">
    <property type="entry name" value="ARMADILLO-TYPE FOLD"/>
    <property type="match status" value="1"/>
</dbReference>
<comment type="caution">
    <text evidence="1">The sequence shown here is derived from an EMBL/GenBank/DDBJ whole genome shotgun (WGS) entry which is preliminary data.</text>
</comment>
<dbReference type="CDD" id="cd06561">
    <property type="entry name" value="AlkD_like"/>
    <property type="match status" value="1"/>
</dbReference>
<protein>
    <submittedName>
        <fullName evidence="1">DNA alkylation repair protein</fullName>
    </submittedName>
</protein>
<keyword evidence="2" id="KW-1185">Reference proteome</keyword>